<name>A0ABD0K1C2_9CAEN</name>
<sequence>VKRDVGESSMPDVIVTQFPFSGDDDSAVYADRSRAASFIVKRSEFDDFILEGSLKHKGEQLSVTPSTRSRRSTRMMNPHVVDKMYSSVNDVDSSVDVRFVVTQLYVLETTMNSFTETLNTAAGGDPIDGATFIDEFAKWIPTQQMLTQTADMYMIFTGFDVAGVAPLGAVCNGTYSVTIVENFFMASVANVAAHELGHALNAEHDGEGSGSSCSEDLKNIMAPVFQADSNFAQPQNLFDFSSCSVESMADFLDTVTCTLPAQTTADVELTPVPDGDLVTDLDEQCRFLTQYSQGGRCS</sequence>
<dbReference type="Proteomes" id="UP001519460">
    <property type="component" value="Unassembled WGS sequence"/>
</dbReference>
<comment type="caution">
    <text evidence="3">The sequence shown here is derived from an EMBL/GenBank/DDBJ whole genome shotgun (WGS) entry which is preliminary data.</text>
</comment>
<evidence type="ECO:0000313" key="3">
    <source>
        <dbReference type="EMBL" id="KAK7480867.1"/>
    </source>
</evidence>
<feature type="non-terminal residue" evidence="3">
    <location>
        <position position="298"/>
    </location>
</feature>
<protein>
    <recommendedName>
        <fullName evidence="2">Peptidase M12B domain-containing protein</fullName>
    </recommendedName>
</protein>
<proteinExistence type="predicted"/>
<reference evidence="3 4" key="1">
    <citation type="journal article" date="2023" name="Sci. Data">
        <title>Genome assembly of the Korean intertidal mud-creeper Batillaria attramentaria.</title>
        <authorList>
            <person name="Patra A.K."/>
            <person name="Ho P.T."/>
            <person name="Jun S."/>
            <person name="Lee S.J."/>
            <person name="Kim Y."/>
            <person name="Won Y.J."/>
        </authorList>
    </citation>
    <scope>NUCLEOTIDE SEQUENCE [LARGE SCALE GENOMIC DNA]</scope>
    <source>
        <strain evidence="3">Wonlab-2016</strain>
    </source>
</reference>
<keyword evidence="1" id="KW-0479">Metal-binding</keyword>
<keyword evidence="4" id="KW-1185">Reference proteome</keyword>
<evidence type="ECO:0000259" key="2">
    <source>
        <dbReference type="PROSITE" id="PS50215"/>
    </source>
</evidence>
<dbReference type="PANTHER" id="PTHR11905">
    <property type="entry name" value="ADAM A DISINTEGRIN AND METALLOPROTEASE DOMAIN"/>
    <property type="match status" value="1"/>
</dbReference>
<evidence type="ECO:0000313" key="4">
    <source>
        <dbReference type="Proteomes" id="UP001519460"/>
    </source>
</evidence>
<accession>A0ABD0K1C2</accession>
<dbReference type="InterPro" id="IPR024079">
    <property type="entry name" value="MetalloPept_cat_dom_sf"/>
</dbReference>
<gene>
    <name evidence="3" type="ORF">BaRGS_00027868</name>
</gene>
<feature type="binding site" evidence="1">
    <location>
        <position position="204"/>
    </location>
    <ligand>
        <name>Zn(2+)</name>
        <dbReference type="ChEBI" id="CHEBI:29105"/>
        <note>catalytic</note>
    </ligand>
</feature>
<feature type="domain" description="Peptidase M12B" evidence="2">
    <location>
        <begin position="81"/>
        <end position="252"/>
    </location>
</feature>
<feature type="binding site" evidence="1">
    <location>
        <position position="194"/>
    </location>
    <ligand>
        <name>Zn(2+)</name>
        <dbReference type="ChEBI" id="CHEBI:29105"/>
        <note>catalytic</note>
    </ligand>
</feature>
<feature type="active site" evidence="1">
    <location>
        <position position="195"/>
    </location>
</feature>
<dbReference type="SUPFAM" id="SSF55486">
    <property type="entry name" value="Metalloproteases ('zincins'), catalytic domain"/>
    <property type="match status" value="1"/>
</dbReference>
<evidence type="ECO:0000256" key="1">
    <source>
        <dbReference type="PROSITE-ProRule" id="PRU00276"/>
    </source>
</evidence>
<organism evidence="3 4">
    <name type="scientific">Batillaria attramentaria</name>
    <dbReference type="NCBI Taxonomy" id="370345"/>
    <lineage>
        <taxon>Eukaryota</taxon>
        <taxon>Metazoa</taxon>
        <taxon>Spiralia</taxon>
        <taxon>Lophotrochozoa</taxon>
        <taxon>Mollusca</taxon>
        <taxon>Gastropoda</taxon>
        <taxon>Caenogastropoda</taxon>
        <taxon>Sorbeoconcha</taxon>
        <taxon>Cerithioidea</taxon>
        <taxon>Batillariidae</taxon>
        <taxon>Batillaria</taxon>
    </lineage>
</organism>
<keyword evidence="1" id="KW-0862">Zinc</keyword>
<dbReference type="AlphaFoldDB" id="A0ABD0K1C2"/>
<dbReference type="PROSITE" id="PS50215">
    <property type="entry name" value="ADAM_MEPRO"/>
    <property type="match status" value="1"/>
</dbReference>
<dbReference type="Pfam" id="PF13688">
    <property type="entry name" value="Reprolysin_5"/>
    <property type="match status" value="1"/>
</dbReference>
<dbReference type="EMBL" id="JACVVK020000272">
    <property type="protein sequence ID" value="KAK7480867.1"/>
    <property type="molecule type" value="Genomic_DNA"/>
</dbReference>
<dbReference type="GO" id="GO:0046872">
    <property type="term" value="F:metal ion binding"/>
    <property type="evidence" value="ECO:0007669"/>
    <property type="project" value="UniProtKB-KW"/>
</dbReference>
<dbReference type="Gene3D" id="3.40.390.10">
    <property type="entry name" value="Collagenase (Catalytic Domain)"/>
    <property type="match status" value="1"/>
</dbReference>
<feature type="non-terminal residue" evidence="3">
    <location>
        <position position="1"/>
    </location>
</feature>
<dbReference type="PANTHER" id="PTHR11905:SF159">
    <property type="entry name" value="ADAM METALLOPROTEASE"/>
    <property type="match status" value="1"/>
</dbReference>
<dbReference type="InterPro" id="IPR001590">
    <property type="entry name" value="Peptidase_M12B"/>
</dbReference>
<comment type="caution">
    <text evidence="1">Lacks conserved residue(s) required for the propagation of feature annotation.</text>
</comment>
<feature type="binding site" evidence="1">
    <location>
        <position position="198"/>
    </location>
    <ligand>
        <name>Zn(2+)</name>
        <dbReference type="ChEBI" id="CHEBI:29105"/>
        <note>catalytic</note>
    </ligand>
</feature>